<dbReference type="AlphaFoldDB" id="A0A6S7FNV6"/>
<feature type="signal peptide" evidence="2">
    <location>
        <begin position="1"/>
        <end position="26"/>
    </location>
</feature>
<proteinExistence type="inferred from homology"/>
<dbReference type="RefSeq" id="WP_175202337.1">
    <property type="nucleotide sequence ID" value="NZ_CADILH010000015.1"/>
</dbReference>
<accession>A0A6S7FNV6</accession>
<dbReference type="Pfam" id="PF03401">
    <property type="entry name" value="TctC"/>
    <property type="match status" value="1"/>
</dbReference>
<reference evidence="3 4" key="1">
    <citation type="submission" date="2020-04" db="EMBL/GenBank/DDBJ databases">
        <authorList>
            <person name="De Canck E."/>
        </authorList>
    </citation>
    <scope>NUCLEOTIDE SEQUENCE [LARGE SCALE GENOMIC DNA]</scope>
    <source>
        <strain evidence="3 4">LMG 6000</strain>
    </source>
</reference>
<dbReference type="Gene3D" id="3.40.190.10">
    <property type="entry name" value="Periplasmic binding protein-like II"/>
    <property type="match status" value="1"/>
</dbReference>
<dbReference type="Proteomes" id="UP000494183">
    <property type="component" value="Unassembled WGS sequence"/>
</dbReference>
<keyword evidence="2" id="KW-0732">Signal</keyword>
<dbReference type="InterPro" id="IPR005064">
    <property type="entry name" value="BUG"/>
</dbReference>
<dbReference type="CDD" id="cd07012">
    <property type="entry name" value="PBP2_Bug_TTT"/>
    <property type="match status" value="1"/>
</dbReference>
<evidence type="ECO:0000256" key="1">
    <source>
        <dbReference type="ARBA" id="ARBA00006987"/>
    </source>
</evidence>
<evidence type="ECO:0000313" key="4">
    <source>
        <dbReference type="Proteomes" id="UP000494183"/>
    </source>
</evidence>
<protein>
    <submittedName>
        <fullName evidence="3">Uncharacterized protein</fullName>
    </submittedName>
</protein>
<dbReference type="Gene3D" id="3.40.190.150">
    <property type="entry name" value="Bordetella uptake gene, domain 1"/>
    <property type="match status" value="1"/>
</dbReference>
<gene>
    <name evidence="3" type="ORF">LMG6000_06218</name>
</gene>
<keyword evidence="4" id="KW-1185">Reference proteome</keyword>
<sequence length="329" mass="34905">MANAIPFLKYACGILACAALTTACVAAGTDWPKAPLRIIVPYTSGGSVDAIGRALAEKLGTRLGQKLVVENIAGGANVPAVKSVLSGAADGYSLLLASDTALSINPHVIKDLTYDPERDLTLVTVVSTQPHWIITRPERKDLGNLEDLKAYIKSHPGKVSIGVNVVGGAAHLGLADWRRRNGLDFAIVPYRAPEQGTVDLIGGRLDAKVDPIGASRNLAEEGKVKPLAILQDTPIPAFPGIPAQEPNSAAALTVRAHISLAVKAGTPPAIVDRLYQEVRASVLEPDFLNRLKVFTYLPVLTPPEESRQRIQAETARYGSIAKNIDLDGN</sequence>
<name>A0A6S7FNV6_9BURK</name>
<dbReference type="PANTHER" id="PTHR42928">
    <property type="entry name" value="TRICARBOXYLATE-BINDING PROTEIN"/>
    <property type="match status" value="1"/>
</dbReference>
<dbReference type="SUPFAM" id="SSF53850">
    <property type="entry name" value="Periplasmic binding protein-like II"/>
    <property type="match status" value="1"/>
</dbReference>
<feature type="chain" id="PRO_5028821228" evidence="2">
    <location>
        <begin position="27"/>
        <end position="329"/>
    </location>
</feature>
<dbReference type="InterPro" id="IPR042100">
    <property type="entry name" value="Bug_dom1"/>
</dbReference>
<comment type="similarity">
    <text evidence="1">Belongs to the UPF0065 (bug) family.</text>
</comment>
<evidence type="ECO:0000256" key="2">
    <source>
        <dbReference type="SAM" id="SignalP"/>
    </source>
</evidence>
<dbReference type="EMBL" id="CADILH010000015">
    <property type="protein sequence ID" value="CAB3939573.1"/>
    <property type="molecule type" value="Genomic_DNA"/>
</dbReference>
<dbReference type="PANTHER" id="PTHR42928:SF5">
    <property type="entry name" value="BLR1237 PROTEIN"/>
    <property type="match status" value="1"/>
</dbReference>
<organism evidence="3 4">
    <name type="scientific">Achromobacter insolitus</name>
    <dbReference type="NCBI Taxonomy" id="217204"/>
    <lineage>
        <taxon>Bacteria</taxon>
        <taxon>Pseudomonadati</taxon>
        <taxon>Pseudomonadota</taxon>
        <taxon>Betaproteobacteria</taxon>
        <taxon>Burkholderiales</taxon>
        <taxon>Alcaligenaceae</taxon>
        <taxon>Achromobacter</taxon>
    </lineage>
</organism>
<evidence type="ECO:0000313" key="3">
    <source>
        <dbReference type="EMBL" id="CAB3939573.1"/>
    </source>
</evidence>